<dbReference type="AlphaFoldDB" id="A0A1M5HYL4"/>
<gene>
    <name evidence="1" type="ORF">SAMN02745157_3668</name>
</gene>
<dbReference type="Gene3D" id="3.10.450.50">
    <property type="match status" value="1"/>
</dbReference>
<evidence type="ECO:0008006" key="3">
    <source>
        <dbReference type="Google" id="ProtNLM"/>
    </source>
</evidence>
<sequence length="136" mass="14551">MTIEIDHPETKAELEAAFARYEAALVANDVAVLDELFLVSPSTIRYGATENLYGYNEIAAFRSGRSPAGLARRLARTVITTYGRDCGVASTLFYRDSAPGKVGRQSQTWVRTVAGWRVAAAHVSLIADPDGGGTGS</sequence>
<dbReference type="InterPro" id="IPR024507">
    <property type="entry name" value="AtzH-like"/>
</dbReference>
<dbReference type="NCBIfam" id="NF033625">
    <property type="entry name" value="HpxZ"/>
    <property type="match status" value="1"/>
</dbReference>
<protein>
    <recommendedName>
        <fullName evidence="3">DUF4440 domain-containing protein</fullName>
    </recommendedName>
</protein>
<evidence type="ECO:0000313" key="1">
    <source>
        <dbReference type="EMBL" id="SHG20923.1"/>
    </source>
</evidence>
<reference evidence="1 2" key="1">
    <citation type="submission" date="2016-11" db="EMBL/GenBank/DDBJ databases">
        <authorList>
            <person name="Jaros S."/>
            <person name="Januszkiewicz K."/>
            <person name="Wedrychowicz H."/>
        </authorList>
    </citation>
    <scope>NUCLEOTIDE SEQUENCE [LARGE SCALE GENOMIC DNA]</scope>
    <source>
        <strain evidence="1 2">DSM 19436</strain>
    </source>
</reference>
<organism evidence="1 2">
    <name type="scientific">Kaistia soli DSM 19436</name>
    <dbReference type="NCBI Taxonomy" id="1122133"/>
    <lineage>
        <taxon>Bacteria</taxon>
        <taxon>Pseudomonadati</taxon>
        <taxon>Pseudomonadota</taxon>
        <taxon>Alphaproteobacteria</taxon>
        <taxon>Hyphomicrobiales</taxon>
        <taxon>Kaistiaceae</taxon>
        <taxon>Kaistia</taxon>
    </lineage>
</organism>
<dbReference type="InterPro" id="IPR032710">
    <property type="entry name" value="NTF2-like_dom_sf"/>
</dbReference>
<accession>A0A1M5HYL4</accession>
<dbReference type="SUPFAM" id="SSF54427">
    <property type="entry name" value="NTF2-like"/>
    <property type="match status" value="1"/>
</dbReference>
<dbReference type="Pfam" id="PF11533">
    <property type="entry name" value="AtzH-like"/>
    <property type="match status" value="1"/>
</dbReference>
<name>A0A1M5HYL4_9HYPH</name>
<proteinExistence type="predicted"/>
<evidence type="ECO:0000313" key="2">
    <source>
        <dbReference type="Proteomes" id="UP000184485"/>
    </source>
</evidence>
<dbReference type="Proteomes" id="UP000184485">
    <property type="component" value="Unassembled WGS sequence"/>
</dbReference>
<keyword evidence="2" id="KW-1185">Reference proteome</keyword>
<dbReference type="EMBL" id="FQUP01000004">
    <property type="protein sequence ID" value="SHG20923.1"/>
    <property type="molecule type" value="Genomic_DNA"/>
</dbReference>
<dbReference type="STRING" id="1122133.SAMN02745157_3668"/>